<keyword evidence="2" id="KW-0863">Zinc-finger</keyword>
<name>A0A1J1HWM4_9DIPT</name>
<protein>
    <submittedName>
        <fullName evidence="6">CLUMA_CG005556, isoform A</fullName>
    </submittedName>
</protein>
<dbReference type="InterPro" id="IPR007588">
    <property type="entry name" value="Znf_FLYWCH"/>
</dbReference>
<dbReference type="Proteomes" id="UP000183832">
    <property type="component" value="Unassembled WGS sequence"/>
</dbReference>
<keyword evidence="1" id="KW-0479">Metal-binding</keyword>
<keyword evidence="3" id="KW-0862">Zinc</keyword>
<dbReference type="AlphaFoldDB" id="A0A1J1HWM4"/>
<sequence length="104" mass="12309">MTGCLIESEVNSVRYGTTDHGKLMLIYNNYPFVKDRQVGAKVFWGCREKIPLGVRVTHNLREETYTSNLDIVSHHHPHRFTRRRRGFLKKEQKKRGVRSKKKKN</sequence>
<gene>
    <name evidence="6" type="ORF">CLUMA_CG005556</name>
</gene>
<dbReference type="Gene3D" id="2.20.25.240">
    <property type="match status" value="1"/>
</dbReference>
<dbReference type="GO" id="GO:0008270">
    <property type="term" value="F:zinc ion binding"/>
    <property type="evidence" value="ECO:0007669"/>
    <property type="project" value="UniProtKB-KW"/>
</dbReference>
<evidence type="ECO:0000256" key="4">
    <source>
        <dbReference type="SAM" id="MobiDB-lite"/>
    </source>
</evidence>
<evidence type="ECO:0000256" key="3">
    <source>
        <dbReference type="ARBA" id="ARBA00022833"/>
    </source>
</evidence>
<dbReference type="Pfam" id="PF04500">
    <property type="entry name" value="FLYWCH"/>
    <property type="match status" value="1"/>
</dbReference>
<proteinExistence type="predicted"/>
<organism evidence="6 7">
    <name type="scientific">Clunio marinus</name>
    <dbReference type="NCBI Taxonomy" id="568069"/>
    <lineage>
        <taxon>Eukaryota</taxon>
        <taxon>Metazoa</taxon>
        <taxon>Ecdysozoa</taxon>
        <taxon>Arthropoda</taxon>
        <taxon>Hexapoda</taxon>
        <taxon>Insecta</taxon>
        <taxon>Pterygota</taxon>
        <taxon>Neoptera</taxon>
        <taxon>Endopterygota</taxon>
        <taxon>Diptera</taxon>
        <taxon>Nematocera</taxon>
        <taxon>Chironomoidea</taxon>
        <taxon>Chironomidae</taxon>
        <taxon>Clunio</taxon>
    </lineage>
</organism>
<keyword evidence="7" id="KW-1185">Reference proteome</keyword>
<evidence type="ECO:0000256" key="2">
    <source>
        <dbReference type="ARBA" id="ARBA00022771"/>
    </source>
</evidence>
<feature type="region of interest" description="Disordered" evidence="4">
    <location>
        <begin position="75"/>
        <end position="104"/>
    </location>
</feature>
<evidence type="ECO:0000256" key="1">
    <source>
        <dbReference type="ARBA" id="ARBA00022723"/>
    </source>
</evidence>
<evidence type="ECO:0000259" key="5">
    <source>
        <dbReference type="Pfam" id="PF04500"/>
    </source>
</evidence>
<dbReference type="EMBL" id="CVRI01000021">
    <property type="protein sequence ID" value="CRK91938.1"/>
    <property type="molecule type" value="Genomic_DNA"/>
</dbReference>
<evidence type="ECO:0000313" key="7">
    <source>
        <dbReference type="Proteomes" id="UP000183832"/>
    </source>
</evidence>
<accession>A0A1J1HWM4</accession>
<reference evidence="6 7" key="1">
    <citation type="submission" date="2015-04" db="EMBL/GenBank/DDBJ databases">
        <authorList>
            <person name="Syromyatnikov M.Y."/>
            <person name="Popov V.N."/>
        </authorList>
    </citation>
    <scope>NUCLEOTIDE SEQUENCE [LARGE SCALE GENOMIC DNA]</scope>
</reference>
<dbReference type="OrthoDB" id="167578at2759"/>
<evidence type="ECO:0000313" key="6">
    <source>
        <dbReference type="EMBL" id="CRK91938.1"/>
    </source>
</evidence>
<feature type="domain" description="FLYWCH-type" evidence="5">
    <location>
        <begin position="17"/>
        <end position="49"/>
    </location>
</feature>